<feature type="compositionally biased region" description="Low complexity" evidence="6">
    <location>
        <begin position="91"/>
        <end position="107"/>
    </location>
</feature>
<evidence type="ECO:0000256" key="4">
    <source>
        <dbReference type="ARBA" id="ARBA00023134"/>
    </source>
</evidence>
<sequence length="390" mass="40936">MRLRTFTAPSLAEAMNEVRRSLGEDAIIVSTHEAAGKVEVTAAIEGRRREPAPLLAPETGRSLDDILLERLQNSLREPEAQGERSLVKTSAPAAPAGARRVAPASPREAARHEPAETRYASFDSEELHRALSDHGTPPALTASLVRTASAMDADDPLNALALALETRFNFEPLAPLPQRPLLLIGMPGAGKTVTQIKLAARAMGEGAKITLITADAVRTGAALQSEAYGALLEAPVLKAETADELTGHLAEYREAASMHGARACLIDTASFNPFNAQESAEAAEMIAAARRGGKAEPVAVLSAAMDPVLTAEVAEEMAQLGARRVIFTQLDLARRMGGLLAAADASGLSLSQISISPYLGQGLARLDPVRLAQLVLGETGTSGSRKARSA</sequence>
<keyword evidence="3" id="KW-0547">Nucleotide-binding</keyword>
<keyword evidence="5" id="KW-0472">Membrane</keyword>
<comment type="subcellular location">
    <subcellularLocation>
        <location evidence="1">Cell membrane</location>
        <topology evidence="1">Peripheral membrane protein</topology>
        <orientation evidence="1">Cytoplasmic side</orientation>
    </subcellularLocation>
</comment>
<dbReference type="eggNOG" id="COG1419">
    <property type="taxonomic scope" value="Bacteria"/>
</dbReference>
<evidence type="ECO:0000256" key="1">
    <source>
        <dbReference type="ARBA" id="ARBA00004413"/>
    </source>
</evidence>
<dbReference type="AlphaFoldDB" id="A0A081BEL2"/>
<evidence type="ECO:0000313" key="8">
    <source>
        <dbReference type="EMBL" id="GAK46480.1"/>
    </source>
</evidence>
<dbReference type="GO" id="GO:0006614">
    <property type="term" value="P:SRP-dependent cotranslational protein targeting to membrane"/>
    <property type="evidence" value="ECO:0007669"/>
    <property type="project" value="InterPro"/>
</dbReference>
<dbReference type="RefSeq" id="WP_045449083.1">
    <property type="nucleotide sequence ID" value="NZ_BBIO01000019.1"/>
</dbReference>
<dbReference type="InterPro" id="IPR027417">
    <property type="entry name" value="P-loop_NTPase"/>
</dbReference>
<evidence type="ECO:0000256" key="2">
    <source>
        <dbReference type="ARBA" id="ARBA00008531"/>
    </source>
</evidence>
<evidence type="ECO:0000256" key="6">
    <source>
        <dbReference type="SAM" id="MobiDB-lite"/>
    </source>
</evidence>
<dbReference type="InterPro" id="IPR000897">
    <property type="entry name" value="SRP54_GTPase_dom"/>
</dbReference>
<accession>A0A081BEL2</accession>
<feature type="region of interest" description="Disordered" evidence="6">
    <location>
        <begin position="77"/>
        <end position="119"/>
    </location>
</feature>
<dbReference type="Proteomes" id="UP000028702">
    <property type="component" value="Unassembled WGS sequence"/>
</dbReference>
<dbReference type="GO" id="GO:0005886">
    <property type="term" value="C:plasma membrane"/>
    <property type="evidence" value="ECO:0007669"/>
    <property type="project" value="UniProtKB-SubCell"/>
</dbReference>
<name>A0A081BEL2_9HYPH</name>
<feature type="domain" description="SRP54-type proteins GTP-binding" evidence="7">
    <location>
        <begin position="178"/>
        <end position="377"/>
    </location>
</feature>
<dbReference type="GO" id="GO:0005047">
    <property type="term" value="F:signal recognition particle binding"/>
    <property type="evidence" value="ECO:0007669"/>
    <property type="project" value="TreeGrafter"/>
</dbReference>
<evidence type="ECO:0000259" key="7">
    <source>
        <dbReference type="SMART" id="SM00962"/>
    </source>
</evidence>
<dbReference type="Pfam" id="PF00448">
    <property type="entry name" value="SRP54"/>
    <property type="match status" value="1"/>
</dbReference>
<organism evidence="8 9">
    <name type="scientific">Tepidicaulis marinus</name>
    <dbReference type="NCBI Taxonomy" id="1333998"/>
    <lineage>
        <taxon>Bacteria</taxon>
        <taxon>Pseudomonadati</taxon>
        <taxon>Pseudomonadota</taxon>
        <taxon>Alphaproteobacteria</taxon>
        <taxon>Hyphomicrobiales</taxon>
        <taxon>Parvibaculaceae</taxon>
        <taxon>Tepidicaulis</taxon>
    </lineage>
</organism>
<dbReference type="SMART" id="SM00962">
    <property type="entry name" value="SRP54"/>
    <property type="match status" value="1"/>
</dbReference>
<keyword evidence="9" id="KW-1185">Reference proteome</keyword>
<evidence type="ECO:0000256" key="5">
    <source>
        <dbReference type="ARBA" id="ARBA00023136"/>
    </source>
</evidence>
<dbReference type="GO" id="GO:0005525">
    <property type="term" value="F:GTP binding"/>
    <property type="evidence" value="ECO:0007669"/>
    <property type="project" value="UniProtKB-KW"/>
</dbReference>
<evidence type="ECO:0000256" key="3">
    <source>
        <dbReference type="ARBA" id="ARBA00022741"/>
    </source>
</evidence>
<proteinExistence type="inferred from homology"/>
<dbReference type="EMBL" id="BBIO01000019">
    <property type="protein sequence ID" value="GAK46480.1"/>
    <property type="molecule type" value="Genomic_DNA"/>
</dbReference>
<reference evidence="8 9" key="1">
    <citation type="submission" date="2014-07" db="EMBL/GenBank/DDBJ databases">
        <title>Tepidicaulis marinum gen. nov., sp. nov., a novel marine bacterium denitrifying nitrate to nitrous oxide strictly under microaerobic conditions.</title>
        <authorList>
            <person name="Takeuchi M."/>
            <person name="Yamagishi T."/>
            <person name="Kamagata Y."/>
            <person name="Oshima K."/>
            <person name="Hattori M."/>
            <person name="Katayama T."/>
            <person name="Hanada S."/>
            <person name="Tamaki H."/>
            <person name="Marumo K."/>
            <person name="Maeda H."/>
            <person name="Nedachi M."/>
            <person name="Iwasaki W."/>
            <person name="Suwa Y."/>
            <person name="Sakata S."/>
        </authorList>
    </citation>
    <scope>NUCLEOTIDE SEQUENCE [LARGE SCALE GENOMIC DNA]</scope>
    <source>
        <strain evidence="8 9">MA2</strain>
    </source>
</reference>
<protein>
    <submittedName>
        <fullName evidence="8">Flagellar biosynthesis protein</fullName>
    </submittedName>
</protein>
<keyword evidence="8" id="KW-0966">Cell projection</keyword>
<feature type="compositionally biased region" description="Basic and acidic residues" evidence="6">
    <location>
        <begin position="77"/>
        <end position="86"/>
    </location>
</feature>
<dbReference type="PANTHER" id="PTHR43134">
    <property type="entry name" value="SIGNAL RECOGNITION PARTICLE RECEPTOR SUBUNIT ALPHA"/>
    <property type="match status" value="1"/>
</dbReference>
<dbReference type="PANTHER" id="PTHR43134:SF3">
    <property type="entry name" value="FLAGELLAR BIOSYNTHESIS PROTEIN FLHF"/>
    <property type="match status" value="1"/>
</dbReference>
<dbReference type="SUPFAM" id="SSF52540">
    <property type="entry name" value="P-loop containing nucleoside triphosphate hydrolases"/>
    <property type="match status" value="1"/>
</dbReference>
<evidence type="ECO:0000313" key="9">
    <source>
        <dbReference type="Proteomes" id="UP000028702"/>
    </source>
</evidence>
<comment type="caution">
    <text evidence="8">The sequence shown here is derived from an EMBL/GenBank/DDBJ whole genome shotgun (WGS) entry which is preliminary data.</text>
</comment>
<dbReference type="GO" id="GO:0003924">
    <property type="term" value="F:GTPase activity"/>
    <property type="evidence" value="ECO:0007669"/>
    <property type="project" value="TreeGrafter"/>
</dbReference>
<keyword evidence="8" id="KW-0969">Cilium</keyword>
<keyword evidence="8" id="KW-0282">Flagellum</keyword>
<gene>
    <name evidence="8" type="ORF">M2A_2979</name>
</gene>
<keyword evidence="4" id="KW-0342">GTP-binding</keyword>
<dbReference type="Gene3D" id="3.40.50.300">
    <property type="entry name" value="P-loop containing nucleotide triphosphate hydrolases"/>
    <property type="match status" value="1"/>
</dbReference>
<dbReference type="STRING" id="1333998.M2A_2979"/>
<comment type="similarity">
    <text evidence="2">Belongs to the GTP-binding SRP family.</text>
</comment>